<dbReference type="Proteomes" id="UP001434883">
    <property type="component" value="Unassembled WGS sequence"/>
</dbReference>
<proteinExistence type="predicted"/>
<comment type="caution">
    <text evidence="1">The sequence shown here is derived from an EMBL/GenBank/DDBJ whole genome shotgun (WGS) entry which is preliminary data.</text>
</comment>
<sequence length="99" mass="11104">MSSKSCLAKVIAVVLPPGHCVNTQLFDPEQQTAKTPVFIDHSDVSQLISRSSWLLLFFMNLLEAAEPFISWLHILSQHAGDHCLHKIHIVEEQRAEVSS</sequence>
<protein>
    <submittedName>
        <fullName evidence="1">Uncharacterized protein</fullName>
    </submittedName>
</protein>
<dbReference type="EMBL" id="JAHRIN010002487">
    <property type="protein sequence ID" value="MEQ2192443.1"/>
    <property type="molecule type" value="Genomic_DNA"/>
</dbReference>
<accession>A0ABV0QA64</accession>
<evidence type="ECO:0000313" key="2">
    <source>
        <dbReference type="Proteomes" id="UP001434883"/>
    </source>
</evidence>
<gene>
    <name evidence="1" type="ORF">XENOCAPTIV_011687</name>
</gene>
<evidence type="ECO:0000313" key="1">
    <source>
        <dbReference type="EMBL" id="MEQ2192443.1"/>
    </source>
</evidence>
<reference evidence="1 2" key="1">
    <citation type="submission" date="2021-06" db="EMBL/GenBank/DDBJ databases">
        <authorList>
            <person name="Palmer J.M."/>
        </authorList>
    </citation>
    <scope>NUCLEOTIDE SEQUENCE [LARGE SCALE GENOMIC DNA]</scope>
    <source>
        <strain evidence="1 2">XC_2019</strain>
        <tissue evidence="1">Muscle</tissue>
    </source>
</reference>
<keyword evidence="2" id="KW-1185">Reference proteome</keyword>
<name>A0ABV0QA64_9TELE</name>
<organism evidence="1 2">
    <name type="scientific">Xenoophorus captivus</name>
    <dbReference type="NCBI Taxonomy" id="1517983"/>
    <lineage>
        <taxon>Eukaryota</taxon>
        <taxon>Metazoa</taxon>
        <taxon>Chordata</taxon>
        <taxon>Craniata</taxon>
        <taxon>Vertebrata</taxon>
        <taxon>Euteleostomi</taxon>
        <taxon>Actinopterygii</taxon>
        <taxon>Neopterygii</taxon>
        <taxon>Teleostei</taxon>
        <taxon>Neoteleostei</taxon>
        <taxon>Acanthomorphata</taxon>
        <taxon>Ovalentaria</taxon>
        <taxon>Atherinomorphae</taxon>
        <taxon>Cyprinodontiformes</taxon>
        <taxon>Goodeidae</taxon>
        <taxon>Xenoophorus</taxon>
    </lineage>
</organism>